<dbReference type="Proteomes" id="UP000737113">
    <property type="component" value="Unassembled WGS sequence"/>
</dbReference>
<protein>
    <submittedName>
        <fullName evidence="1">Mitomycin resistance protein</fullName>
    </submittedName>
</protein>
<name>A0A972FWC6_9GAMM</name>
<gene>
    <name evidence="1" type="ORF">HC757_15020</name>
</gene>
<organism evidence="1 2">
    <name type="scientific">Shewanella salipaludis</name>
    <dbReference type="NCBI Taxonomy" id="2723052"/>
    <lineage>
        <taxon>Bacteria</taxon>
        <taxon>Pseudomonadati</taxon>
        <taxon>Pseudomonadota</taxon>
        <taxon>Gammaproteobacteria</taxon>
        <taxon>Alteromonadales</taxon>
        <taxon>Shewanellaceae</taxon>
        <taxon>Shewanella</taxon>
    </lineage>
</organism>
<proteinExistence type="predicted"/>
<dbReference type="Gene3D" id="1.10.150.20">
    <property type="entry name" value="5' to 3' exonuclease, C-terminal subdomain"/>
    <property type="match status" value="1"/>
</dbReference>
<dbReference type="RefSeq" id="WP_169565194.1">
    <property type="nucleotide sequence ID" value="NZ_JAAXYH010000012.1"/>
</dbReference>
<accession>A0A972FWC6</accession>
<sequence length="93" mass="10812">MPRDEITQFQQIPNVGKATEQDFLRLGFKTPAELAGKDPYQMYQDLCRVTGQRHDPCVIDVFIAAVRYMEGGPARKWWEFTAERKRHLQEQAG</sequence>
<dbReference type="Pfam" id="PF11731">
    <property type="entry name" value="Cdd1"/>
    <property type="match status" value="1"/>
</dbReference>
<dbReference type="InterPro" id="IPR021725">
    <property type="entry name" value="Cdd1"/>
</dbReference>
<dbReference type="EMBL" id="JAAXYH010000012">
    <property type="protein sequence ID" value="NMH66469.1"/>
    <property type="molecule type" value="Genomic_DNA"/>
</dbReference>
<keyword evidence="2" id="KW-1185">Reference proteome</keyword>
<comment type="caution">
    <text evidence="1">The sequence shown here is derived from an EMBL/GenBank/DDBJ whole genome shotgun (WGS) entry which is preliminary data.</text>
</comment>
<dbReference type="AlphaFoldDB" id="A0A972FWC6"/>
<evidence type="ECO:0000313" key="2">
    <source>
        <dbReference type="Proteomes" id="UP000737113"/>
    </source>
</evidence>
<reference evidence="1" key="1">
    <citation type="submission" date="2020-04" db="EMBL/GenBank/DDBJ databases">
        <title>Description of Shewanella salipaludis sp. nov., isolated from a salt marsh.</title>
        <authorList>
            <person name="Park S."/>
            <person name="Yoon J.-H."/>
        </authorList>
    </citation>
    <scope>NUCLEOTIDE SEQUENCE</scope>
    <source>
        <strain evidence="1">SHSM-M6</strain>
    </source>
</reference>
<evidence type="ECO:0000313" key="1">
    <source>
        <dbReference type="EMBL" id="NMH66469.1"/>
    </source>
</evidence>